<dbReference type="Gene3D" id="3.30.420.40">
    <property type="match status" value="2"/>
</dbReference>
<dbReference type="RefSeq" id="WP_127736965.1">
    <property type="nucleotide sequence ID" value="NZ_JAMAVA010000003.1"/>
</dbReference>
<dbReference type="Proteomes" id="UP000288024">
    <property type="component" value="Unassembled WGS sequence"/>
</dbReference>
<dbReference type="SMART" id="SM00842">
    <property type="entry name" value="FtsA"/>
    <property type="match status" value="1"/>
</dbReference>
<gene>
    <name evidence="2" type="ORF">EM808_05270</name>
</gene>
<comment type="caution">
    <text evidence="2">The sequence shown here is derived from an EMBL/GenBank/DDBJ whole genome shotgun (WGS) entry which is preliminary data.</text>
</comment>
<evidence type="ECO:0000313" key="3">
    <source>
        <dbReference type="Proteomes" id="UP000288024"/>
    </source>
</evidence>
<proteinExistence type="predicted"/>
<organism evidence="2 3">
    <name type="scientific">Niallia taxi</name>
    <dbReference type="NCBI Taxonomy" id="2499688"/>
    <lineage>
        <taxon>Bacteria</taxon>
        <taxon>Bacillati</taxon>
        <taxon>Bacillota</taxon>
        <taxon>Bacilli</taxon>
        <taxon>Bacillales</taxon>
        <taxon>Bacillaceae</taxon>
        <taxon>Niallia</taxon>
    </lineage>
</organism>
<dbReference type="SUPFAM" id="SSF53067">
    <property type="entry name" value="Actin-like ATPase domain"/>
    <property type="match status" value="2"/>
</dbReference>
<name>A0A437KCS5_9BACI</name>
<dbReference type="InterPro" id="IPR003494">
    <property type="entry name" value="SHS2_FtsA"/>
</dbReference>
<dbReference type="InterPro" id="IPR043129">
    <property type="entry name" value="ATPase_NBD"/>
</dbReference>
<dbReference type="Pfam" id="PF14450">
    <property type="entry name" value="FtsA"/>
    <property type="match status" value="1"/>
</dbReference>
<dbReference type="PANTHER" id="PTHR32432:SF3">
    <property type="entry name" value="ETHANOLAMINE UTILIZATION PROTEIN EUTJ"/>
    <property type="match status" value="1"/>
</dbReference>
<dbReference type="Gene3D" id="3.30.1490.300">
    <property type="match status" value="1"/>
</dbReference>
<keyword evidence="2" id="KW-0132">Cell division</keyword>
<dbReference type="InterPro" id="IPR050696">
    <property type="entry name" value="FtsA/MreB"/>
</dbReference>
<keyword evidence="2" id="KW-0131">Cell cycle</keyword>
<protein>
    <submittedName>
        <fullName evidence="2">Cell division protein FtsA</fullName>
    </submittedName>
</protein>
<evidence type="ECO:0000313" key="2">
    <source>
        <dbReference type="EMBL" id="RVT64927.1"/>
    </source>
</evidence>
<dbReference type="CDD" id="cd24004">
    <property type="entry name" value="ASKHA_NBD_PilM-like"/>
    <property type="match status" value="1"/>
</dbReference>
<feature type="domain" description="SHS2" evidence="1">
    <location>
        <begin position="7"/>
        <end position="204"/>
    </location>
</feature>
<dbReference type="PANTHER" id="PTHR32432">
    <property type="entry name" value="CELL DIVISION PROTEIN FTSA-RELATED"/>
    <property type="match status" value="1"/>
</dbReference>
<evidence type="ECO:0000259" key="1">
    <source>
        <dbReference type="SMART" id="SM00842"/>
    </source>
</evidence>
<reference evidence="2 3" key="1">
    <citation type="submission" date="2019-01" db="EMBL/GenBank/DDBJ databases">
        <title>Bacillus sp. M5HDSG1-1, whole genome shotgun sequence.</title>
        <authorList>
            <person name="Tuo L."/>
        </authorList>
    </citation>
    <scope>NUCLEOTIDE SEQUENCE [LARGE SCALE GENOMIC DNA]</scope>
    <source>
        <strain evidence="2 3">M5HDSG1-1</strain>
    </source>
</reference>
<sequence length="718" mass="79234">MQNKDKLFALDIGTRSVVGIIMEVLDNNYHVADILSIEHKERAMLDGQIHDVLAVAKIIQEIKSKMEERHGPLRKVSVAAAGRALKTEKAAYAVEIEGKPMMTNQDILHMELAAVQQAQSIVAEKNSRENSQFYYCVGYSVLRYTLDEQEMGSLIDQQGSIAKVEIIATFLPKVVVESLIAALHRADLEMEALTLEPIAAINVLIPPSMRRLNVALVDIGAGTSDIAITDQGTVIAYGMVPVAGDEITEAISDQYLLDFPLAEEAKKQLSELEQITVTDILGFSTELSRAEVVEQISPALDKLADAICREILLLNNHQSPKAVMLVGGGSQTPALQQKIADMLNLPANRVAIRGIDAISNITFKDPSIKGPELVTPAGIAIAAEKSPVQYKTVYVNEQPIRLFEVNKLTIGDCLLASGLSLSKLYGKPGMAKIISLNGQKITIPGSHGEGPVIKREGKICSLDDLVENGQSLQVFKGKDGEPTQVQIKSLIDLDNGRVVRINGKEYTIQPKLLCNGKAASHEAWIEDRDEINVLTVKTLQELLETLELNDYLEELRPYQIKINDKDTIIPAFSGKIFRNGLPSRLTHSFESADEILIEKRVIPTVTELAERRQMLLYQVLPVTFNGKKLTLTKQLAQVTRNGHALKLDDKVPPYEKIQIEQKPFEGFLFQDLFAYVQIDIPKDKQGSFELLKNGEAATFLTPINKGDELSIEWKVPAT</sequence>
<accession>A0A437KCS5</accession>
<keyword evidence="3" id="KW-1185">Reference proteome</keyword>
<dbReference type="AlphaFoldDB" id="A0A437KCS5"/>
<dbReference type="GeneID" id="87615946"/>
<dbReference type="EMBL" id="RZTZ01000002">
    <property type="protein sequence ID" value="RVT64927.1"/>
    <property type="molecule type" value="Genomic_DNA"/>
</dbReference>
<dbReference type="GO" id="GO:0051301">
    <property type="term" value="P:cell division"/>
    <property type="evidence" value="ECO:0007669"/>
    <property type="project" value="UniProtKB-KW"/>
</dbReference>